<dbReference type="EMBL" id="CP114029">
    <property type="protein sequence ID" value="WAP69183.1"/>
    <property type="molecule type" value="Genomic_DNA"/>
</dbReference>
<dbReference type="PANTHER" id="PTHR12835:SF5">
    <property type="entry name" value="BIOTIN--PROTEIN LIGASE"/>
    <property type="match status" value="1"/>
</dbReference>
<dbReference type="EC" id="6.3.4.15" evidence="5"/>
<evidence type="ECO:0000256" key="2">
    <source>
        <dbReference type="ARBA" id="ARBA00022741"/>
    </source>
</evidence>
<evidence type="ECO:0000256" key="4">
    <source>
        <dbReference type="ARBA" id="ARBA00023267"/>
    </source>
</evidence>
<keyword evidence="9" id="KW-1185">Reference proteome</keyword>
<dbReference type="RefSeq" id="WP_268881626.1">
    <property type="nucleotide sequence ID" value="NZ_CP114029.1"/>
</dbReference>
<dbReference type="PANTHER" id="PTHR12835">
    <property type="entry name" value="BIOTIN PROTEIN LIGASE"/>
    <property type="match status" value="1"/>
</dbReference>
<reference evidence="8" key="1">
    <citation type="submission" date="2022-12" db="EMBL/GenBank/DDBJ databases">
        <title>Jiella pelagia sp. nov., isolated from phosphonate enriched culture of Northwest Pacific surface seawater.</title>
        <authorList>
            <person name="Shin D.Y."/>
            <person name="Hwang C.Y."/>
        </authorList>
    </citation>
    <scope>NUCLEOTIDE SEQUENCE</scope>
    <source>
        <strain evidence="8">HL-NP1</strain>
    </source>
</reference>
<evidence type="ECO:0000256" key="3">
    <source>
        <dbReference type="ARBA" id="ARBA00022840"/>
    </source>
</evidence>
<dbReference type="CDD" id="cd16442">
    <property type="entry name" value="BPL"/>
    <property type="match status" value="1"/>
</dbReference>
<name>A0ABY7BZI0_9HYPH</name>
<dbReference type="InterPro" id="IPR045864">
    <property type="entry name" value="aa-tRNA-synth_II/BPL/LPL"/>
</dbReference>
<evidence type="ECO:0000313" key="8">
    <source>
        <dbReference type="EMBL" id="WAP69183.1"/>
    </source>
</evidence>
<dbReference type="GO" id="GO:0016874">
    <property type="term" value="F:ligase activity"/>
    <property type="evidence" value="ECO:0007669"/>
    <property type="project" value="UniProtKB-KW"/>
</dbReference>
<feature type="domain" description="BPL/LPL catalytic" evidence="7">
    <location>
        <begin position="51"/>
        <end position="236"/>
    </location>
</feature>
<evidence type="ECO:0000256" key="1">
    <source>
        <dbReference type="ARBA" id="ARBA00022598"/>
    </source>
</evidence>
<dbReference type="InterPro" id="IPR004408">
    <property type="entry name" value="Biotin_CoA_COase_ligase"/>
</dbReference>
<evidence type="ECO:0000313" key="9">
    <source>
        <dbReference type="Proteomes" id="UP001164020"/>
    </source>
</evidence>
<dbReference type="InterPro" id="IPR008988">
    <property type="entry name" value="Transcriptional_repressor_C"/>
</dbReference>
<dbReference type="Pfam" id="PF02237">
    <property type="entry name" value="BPL_C"/>
    <property type="match status" value="1"/>
</dbReference>
<organism evidence="8 9">
    <name type="scientific">Jiella pelagia</name>
    <dbReference type="NCBI Taxonomy" id="2986949"/>
    <lineage>
        <taxon>Bacteria</taxon>
        <taxon>Pseudomonadati</taxon>
        <taxon>Pseudomonadota</taxon>
        <taxon>Alphaproteobacteria</taxon>
        <taxon>Hyphomicrobiales</taxon>
        <taxon>Aurantimonadaceae</taxon>
        <taxon>Jiella</taxon>
    </lineage>
</organism>
<evidence type="ECO:0000256" key="5">
    <source>
        <dbReference type="ARBA" id="ARBA00024227"/>
    </source>
</evidence>
<keyword evidence="1 8" id="KW-0436">Ligase</keyword>
<evidence type="ECO:0000256" key="6">
    <source>
        <dbReference type="ARBA" id="ARBA00047846"/>
    </source>
</evidence>
<dbReference type="InterPro" id="IPR003142">
    <property type="entry name" value="BPL_C"/>
</dbReference>
<dbReference type="PROSITE" id="PS51733">
    <property type="entry name" value="BPL_LPL_CATALYTIC"/>
    <property type="match status" value="1"/>
</dbReference>
<dbReference type="SUPFAM" id="SSF55681">
    <property type="entry name" value="Class II aaRS and biotin synthetases"/>
    <property type="match status" value="1"/>
</dbReference>
<sequence>MGDGPHRLPALHLPRRPDLRCSRGCCQNLLLTVTRGFNLSPTAVADGFRLESFPDIGSTNALALERASAGDPGGLWLVTDHQTGGRGRRGRPWEGRPGNLAATLLLRPKVELATAASLGFVAALALRDALEAVMPRRAIAIAPDGGDLAGGGRFALKWPNDVLADGAKLSGILLETAGVGTDDLAVAIGIGVNVVDHPRETPYPATDLATMGASCSAGDLFFALSDAFVDNLRLWRDGGDLPAVREKWLGSAAGIGSEIAVDTGGRIVRGVFETIDADCHLVIRETNGHMTKVAAGDVHFGAVASVKNLKANV</sequence>
<keyword evidence="3" id="KW-0067">ATP-binding</keyword>
<accession>A0ABY7BZI0</accession>
<dbReference type="Gene3D" id="2.30.30.100">
    <property type="match status" value="1"/>
</dbReference>
<keyword evidence="4" id="KW-0092">Biotin</keyword>
<proteinExistence type="predicted"/>
<evidence type="ECO:0000259" key="7">
    <source>
        <dbReference type="PROSITE" id="PS51733"/>
    </source>
</evidence>
<gene>
    <name evidence="8" type="ORF">OH818_02360</name>
</gene>
<dbReference type="Gene3D" id="3.30.930.10">
    <property type="entry name" value="Bira Bifunctional Protein, Domain 2"/>
    <property type="match status" value="1"/>
</dbReference>
<dbReference type="Proteomes" id="UP001164020">
    <property type="component" value="Chromosome"/>
</dbReference>
<dbReference type="InterPro" id="IPR004143">
    <property type="entry name" value="BPL_LPL_catalytic"/>
</dbReference>
<protein>
    <recommendedName>
        <fullName evidence="5">biotin--[biotin carboxyl-carrier protein] ligase</fullName>
        <ecNumber evidence="5">6.3.4.15</ecNumber>
    </recommendedName>
</protein>
<dbReference type="Pfam" id="PF03099">
    <property type="entry name" value="BPL_LplA_LipB"/>
    <property type="match status" value="1"/>
</dbReference>
<comment type="catalytic activity">
    <reaction evidence="6">
        <text>biotin + L-lysyl-[protein] + ATP = N(6)-biotinyl-L-lysyl-[protein] + AMP + diphosphate + H(+)</text>
        <dbReference type="Rhea" id="RHEA:11756"/>
        <dbReference type="Rhea" id="RHEA-COMP:9752"/>
        <dbReference type="Rhea" id="RHEA-COMP:10505"/>
        <dbReference type="ChEBI" id="CHEBI:15378"/>
        <dbReference type="ChEBI" id="CHEBI:29969"/>
        <dbReference type="ChEBI" id="CHEBI:30616"/>
        <dbReference type="ChEBI" id="CHEBI:33019"/>
        <dbReference type="ChEBI" id="CHEBI:57586"/>
        <dbReference type="ChEBI" id="CHEBI:83144"/>
        <dbReference type="ChEBI" id="CHEBI:456215"/>
        <dbReference type="EC" id="6.3.4.15"/>
    </reaction>
</comment>
<dbReference type="SUPFAM" id="SSF50037">
    <property type="entry name" value="C-terminal domain of transcriptional repressors"/>
    <property type="match status" value="1"/>
</dbReference>
<keyword evidence="2" id="KW-0547">Nucleotide-binding</keyword>